<dbReference type="OrthoDB" id="2802795at2759"/>
<gene>
    <name evidence="1" type="ORF">PHLCEN_2v6762</name>
</gene>
<dbReference type="EMBL" id="MLYV02000656">
    <property type="protein sequence ID" value="PSR80377.1"/>
    <property type="molecule type" value="Genomic_DNA"/>
</dbReference>
<evidence type="ECO:0000313" key="2">
    <source>
        <dbReference type="Proteomes" id="UP000186601"/>
    </source>
</evidence>
<evidence type="ECO:0000313" key="1">
    <source>
        <dbReference type="EMBL" id="PSR80377.1"/>
    </source>
</evidence>
<dbReference type="AlphaFoldDB" id="A0A2R6NYI6"/>
<dbReference type="STRING" id="98765.A0A2R6NYI6"/>
<name>A0A2R6NYI6_9APHY</name>
<dbReference type="Proteomes" id="UP000186601">
    <property type="component" value="Unassembled WGS sequence"/>
</dbReference>
<sequence length="88" mass="9545">MKSCLKSPPLTPNCSLDCSPSGSGSASPGSSNIRLPCLRKQVSFCEKEGGLEEFFQADDWDRTPAPVAPKLCYQYVFSLFFCFGLGVV</sequence>
<comment type="caution">
    <text evidence="1">The sequence shown here is derived from an EMBL/GenBank/DDBJ whole genome shotgun (WGS) entry which is preliminary data.</text>
</comment>
<reference evidence="1 2" key="1">
    <citation type="submission" date="2018-02" db="EMBL/GenBank/DDBJ databases">
        <title>Genome sequence of the basidiomycete white-rot fungus Phlebia centrifuga.</title>
        <authorList>
            <person name="Granchi Z."/>
            <person name="Peng M."/>
            <person name="de Vries R.P."/>
            <person name="Hilden K."/>
            <person name="Makela M.R."/>
            <person name="Grigoriev I."/>
            <person name="Riley R."/>
        </authorList>
    </citation>
    <scope>NUCLEOTIDE SEQUENCE [LARGE SCALE GENOMIC DNA]</scope>
    <source>
        <strain evidence="1 2">FBCC195</strain>
    </source>
</reference>
<proteinExistence type="predicted"/>
<protein>
    <submittedName>
        <fullName evidence="1">Uncharacterized protein</fullName>
    </submittedName>
</protein>
<accession>A0A2R6NYI6</accession>
<keyword evidence="2" id="KW-1185">Reference proteome</keyword>
<organism evidence="1 2">
    <name type="scientific">Hermanssonia centrifuga</name>
    <dbReference type="NCBI Taxonomy" id="98765"/>
    <lineage>
        <taxon>Eukaryota</taxon>
        <taxon>Fungi</taxon>
        <taxon>Dikarya</taxon>
        <taxon>Basidiomycota</taxon>
        <taxon>Agaricomycotina</taxon>
        <taxon>Agaricomycetes</taxon>
        <taxon>Polyporales</taxon>
        <taxon>Meruliaceae</taxon>
        <taxon>Hermanssonia</taxon>
    </lineage>
</organism>